<protein>
    <submittedName>
        <fullName evidence="1">Uncharacterized protein</fullName>
    </submittedName>
</protein>
<dbReference type="RefSeq" id="WP_048194265.1">
    <property type="nucleotide sequence ID" value="NZ_CAAGSM010000015.1"/>
</dbReference>
<dbReference type="OrthoDB" id="201781at2157"/>
<name>A0A099T067_METMT</name>
<accession>A0A099T067</accession>
<evidence type="ECO:0000313" key="1">
    <source>
        <dbReference type="EMBL" id="KGK98537.1"/>
    </source>
</evidence>
<reference evidence="1 2" key="1">
    <citation type="submission" date="2014-09" db="EMBL/GenBank/DDBJ databases">
        <title>Draft genome sequence of an obligately methylotrophic methanogen, Methanococcoides methylutens, isolated from marine sediment.</title>
        <authorList>
            <person name="Guan Y."/>
            <person name="Ngugi D.K."/>
            <person name="Blom J."/>
            <person name="Ali S."/>
            <person name="Ferry J.G."/>
            <person name="Stingl U."/>
        </authorList>
    </citation>
    <scope>NUCLEOTIDE SEQUENCE [LARGE SCALE GENOMIC DNA]</scope>
    <source>
        <strain evidence="1 2">DSM 2657</strain>
    </source>
</reference>
<comment type="caution">
    <text evidence="1">The sequence shown here is derived from an EMBL/GenBank/DDBJ whole genome shotgun (WGS) entry which is preliminary data.</text>
</comment>
<evidence type="ECO:0000313" key="2">
    <source>
        <dbReference type="Proteomes" id="UP000029859"/>
    </source>
</evidence>
<keyword evidence="2" id="KW-1185">Reference proteome</keyword>
<gene>
    <name evidence="1" type="ORF">LI82_06575</name>
</gene>
<dbReference type="Proteomes" id="UP000029859">
    <property type="component" value="Unassembled WGS sequence"/>
</dbReference>
<organism evidence="1 2">
    <name type="scientific">Methanococcoides methylutens</name>
    <dbReference type="NCBI Taxonomy" id="2226"/>
    <lineage>
        <taxon>Archaea</taxon>
        <taxon>Methanobacteriati</taxon>
        <taxon>Methanobacteriota</taxon>
        <taxon>Stenosarchaea group</taxon>
        <taxon>Methanomicrobia</taxon>
        <taxon>Methanosarcinales</taxon>
        <taxon>Methanosarcinaceae</taxon>
        <taxon>Methanococcoides</taxon>
    </lineage>
</organism>
<dbReference type="AlphaFoldDB" id="A0A099T067"/>
<dbReference type="EMBL" id="JRHO01000013">
    <property type="protein sequence ID" value="KGK98537.1"/>
    <property type="molecule type" value="Genomic_DNA"/>
</dbReference>
<proteinExistence type="predicted"/>
<sequence length="173" mass="18592">MKIVKVSVTFLTMLALLVSIPAVMGTGYTDVKPGSCPNPINLKSNGVVSIAVAGYNGFNGTDLSTINLDTLMVQFNANGVKNVSIERYSFEDVINDSAAPGFPCCNPITEGDGVDDLVVKVKMANLKEHIIPATTQMRVIWQVDGSDQWSGSSWDQIQVFEPPEVPKPKCSGK</sequence>